<dbReference type="InterPro" id="IPR003817">
    <property type="entry name" value="PS_Dcarbxylase"/>
</dbReference>
<name>A0A179GTD7_PURLI</name>
<accession>A0A179GTD7</accession>
<evidence type="ECO:0000313" key="6">
    <source>
        <dbReference type="EMBL" id="OAQ81207.1"/>
    </source>
</evidence>
<comment type="caution">
    <text evidence="6">The sequence shown here is derived from an EMBL/GenBank/DDBJ whole genome shotgun (WGS) entry which is preliminary data.</text>
</comment>
<dbReference type="PANTHER" id="PTHR10067:SF9">
    <property type="entry name" value="PHOSPHATIDYLSERINE DECARBOXYLASE FAMILY PROTEIN (AFU_ORTHOLOGUE AFUA_7G01730)"/>
    <property type="match status" value="1"/>
</dbReference>
<dbReference type="EMBL" id="LSBH01000008">
    <property type="protein sequence ID" value="OAQ75581.1"/>
    <property type="molecule type" value="Genomic_DNA"/>
</dbReference>
<dbReference type="EMBL" id="LSBI01000009">
    <property type="protein sequence ID" value="OAQ81207.1"/>
    <property type="molecule type" value="Genomic_DNA"/>
</dbReference>
<dbReference type="Proteomes" id="UP001287286">
    <property type="component" value="Unassembled WGS sequence"/>
</dbReference>
<keyword evidence="1" id="KW-0210">Decarboxylase</keyword>
<organism evidence="6 8">
    <name type="scientific">Purpureocillium lilacinum</name>
    <name type="common">Paecilomyces lilacinus</name>
    <dbReference type="NCBI Taxonomy" id="33203"/>
    <lineage>
        <taxon>Eukaryota</taxon>
        <taxon>Fungi</taxon>
        <taxon>Dikarya</taxon>
        <taxon>Ascomycota</taxon>
        <taxon>Pezizomycotina</taxon>
        <taxon>Sordariomycetes</taxon>
        <taxon>Hypocreomycetidae</taxon>
        <taxon>Hypocreales</taxon>
        <taxon>Ophiocordycipitaceae</taxon>
        <taxon>Purpureocillium</taxon>
    </lineage>
</organism>
<evidence type="ECO:0000313" key="8">
    <source>
        <dbReference type="Proteomes" id="UP000078340"/>
    </source>
</evidence>
<evidence type="ECO:0000313" key="7">
    <source>
        <dbReference type="EMBL" id="PWI66511.1"/>
    </source>
</evidence>
<dbReference type="AlphaFoldDB" id="A0A179GTD7"/>
<dbReference type="RefSeq" id="XP_018175051.1">
    <property type="nucleotide sequence ID" value="XM_018326731.1"/>
</dbReference>
<dbReference type="Pfam" id="PF12588">
    <property type="entry name" value="PSDC"/>
    <property type="match status" value="1"/>
</dbReference>
<reference evidence="4" key="4">
    <citation type="submission" date="2023-11" db="EMBL/GenBank/DDBJ databases">
        <authorList>
            <person name="Beijen E."/>
            <person name="Ohm R.A."/>
        </authorList>
    </citation>
    <scope>NUCLEOTIDE SEQUENCE</scope>
    <source>
        <strain evidence="4">CBS 150709</strain>
    </source>
</reference>
<dbReference type="Proteomes" id="UP000245956">
    <property type="component" value="Unassembled WGS sequence"/>
</dbReference>
<evidence type="ECO:0000256" key="1">
    <source>
        <dbReference type="ARBA" id="ARBA00022793"/>
    </source>
</evidence>
<evidence type="ECO:0000313" key="10">
    <source>
        <dbReference type="Proteomes" id="UP001287286"/>
    </source>
</evidence>
<dbReference type="Pfam" id="PF02666">
    <property type="entry name" value="PS_Dcarbxylase"/>
    <property type="match status" value="1"/>
</dbReference>
<evidence type="ECO:0000313" key="9">
    <source>
        <dbReference type="Proteomes" id="UP000245956"/>
    </source>
</evidence>
<reference evidence="7 9" key="2">
    <citation type="journal article" date="2016" name="Front. Microbiol.">
        <title>Genome and transcriptome sequences reveal the specific parasitism of the nematophagous Purpureocillium lilacinum 36-1.</title>
        <authorList>
            <person name="Xie J."/>
            <person name="Li S."/>
            <person name="Mo C."/>
            <person name="Xiao X."/>
            <person name="Peng D."/>
            <person name="Wang G."/>
            <person name="Xiao Y."/>
        </authorList>
    </citation>
    <scope>NUCLEOTIDE SEQUENCE [LARGE SCALE GENOMIC DNA]</scope>
    <source>
        <strain evidence="7 9">36-1</strain>
    </source>
</reference>
<evidence type="ECO:0000313" key="4">
    <source>
        <dbReference type="EMBL" id="KAK4088004.1"/>
    </source>
</evidence>
<dbReference type="Proteomes" id="UP000078340">
    <property type="component" value="Unassembled WGS sequence"/>
</dbReference>
<sequence length="449" mass="50383">MTVHLFSPLACCSALRVSGLPYGSPKLAPWLRGFIKDVDGRAKTPLDPIVQDLQDLIEGKAEIRMLASAMLDEIPNKDPYKGNPSEHKLIRDYRHLLRLVSVVMNEVAPAWNMTKDRMAIIGEPFNILLDWPMSTPSGYAFFLREDVNERLKTILDTWRERVLKTTKSQYVLTTEDGGWLCNTALKVIEEDANIGVVPWASFRAIFSCDPAGDPVHWGYRTWDEFFTRKFRDIDRFRPVSYPSNPAWVVHACESIPLALKMNVKKYDKFWMKGQNYSVAEMLDHHELADQFVGGTVYQAVLSSTSYHRWSCPVEGDVVFARIIQGKYFAKTQAAGLDDADQESTHQHEVYCSHVATRAILFIQAPDPIGLMCLISLGAADVSTCEIAGKFSTGWPKPVAKGEEVGMFHYGGSSYCLLFRKGVQLAWVPGAIPGNGKKNQPIRGELALAY</sequence>
<dbReference type="GO" id="GO:0004609">
    <property type="term" value="F:phosphatidylserine decarboxylase activity"/>
    <property type="evidence" value="ECO:0007669"/>
    <property type="project" value="InterPro"/>
</dbReference>
<protein>
    <submittedName>
        <fullName evidence="6">Phosphatidylserine decarboxylase family protein</fullName>
    </submittedName>
</protein>
<reference evidence="6 8" key="3">
    <citation type="submission" date="2016-02" db="EMBL/GenBank/DDBJ databases">
        <title>Biosynthesis of antibiotic leucinostatins and their inhibition on Phytophthora in bio-control Purpureocillium lilacinum.</title>
        <authorList>
            <person name="Wang G."/>
            <person name="Liu Z."/>
            <person name="Lin R."/>
            <person name="Li E."/>
            <person name="Mao Z."/>
            <person name="Ling J."/>
            <person name="Yin W."/>
            <person name="Xie B."/>
        </authorList>
    </citation>
    <scope>NUCLEOTIDE SEQUENCE [LARGE SCALE GENOMIC DNA]</scope>
    <source>
        <strain evidence="5">PLBJ-1</strain>
        <strain evidence="6">PLFJ-1</strain>
    </source>
</reference>
<keyword evidence="2" id="KW-0456">Lyase</keyword>
<evidence type="ECO:0000313" key="5">
    <source>
        <dbReference type="EMBL" id="OAQ75581.1"/>
    </source>
</evidence>
<dbReference type="EMBL" id="JAWRVI010000028">
    <property type="protein sequence ID" value="KAK4088004.1"/>
    <property type="molecule type" value="Genomic_DNA"/>
</dbReference>
<evidence type="ECO:0000256" key="2">
    <source>
        <dbReference type="ARBA" id="ARBA00023239"/>
    </source>
</evidence>
<dbReference type="STRING" id="33203.A0A179GTD7"/>
<feature type="domain" description="L-tryptophan decarboxylase PsiD-like" evidence="3">
    <location>
        <begin position="48"/>
        <end position="186"/>
    </location>
</feature>
<dbReference type="GO" id="GO:0006646">
    <property type="term" value="P:phosphatidylethanolamine biosynthetic process"/>
    <property type="evidence" value="ECO:0007669"/>
    <property type="project" value="TreeGrafter"/>
</dbReference>
<proteinExistence type="predicted"/>
<gene>
    <name evidence="7" type="ORF">PCL_04924</name>
    <name evidence="4" type="ORF">Purlil1_7762</name>
    <name evidence="5" type="ORF">VFPBJ_09554</name>
    <name evidence="6" type="ORF">VFPFJ_09662</name>
</gene>
<dbReference type="EMBL" id="LCWV01000024">
    <property type="protein sequence ID" value="PWI66511.1"/>
    <property type="molecule type" value="Genomic_DNA"/>
</dbReference>
<dbReference type="OMA" id="YISHIAT"/>
<keyword evidence="10" id="KW-1185">Reference proteome</keyword>
<dbReference type="GO" id="GO:0005739">
    <property type="term" value="C:mitochondrion"/>
    <property type="evidence" value="ECO:0007669"/>
    <property type="project" value="TreeGrafter"/>
</dbReference>
<reference evidence="4 10" key="5">
    <citation type="journal article" date="2024" name="Microbiol. Resour. Announc.">
        <title>Genome annotations for the ascomycete fungi Trichoderma harzianum, Trichoderma aggressivum, and Purpureocillium lilacinum.</title>
        <authorList>
            <person name="Beijen E.P.W."/>
            <person name="Ohm R.A."/>
        </authorList>
    </citation>
    <scope>NUCLEOTIDE SEQUENCE [LARGE SCALE GENOMIC DNA]</scope>
    <source>
        <strain evidence="4 10">CBS 150709</strain>
    </source>
</reference>
<dbReference type="GeneID" id="28891780"/>
<dbReference type="PANTHER" id="PTHR10067">
    <property type="entry name" value="PHOSPHATIDYLSERINE DECARBOXYLASE"/>
    <property type="match status" value="1"/>
</dbReference>
<dbReference type="KEGG" id="plj:28891780"/>
<dbReference type="Proteomes" id="UP000078240">
    <property type="component" value="Unassembled WGS sequence"/>
</dbReference>
<dbReference type="OrthoDB" id="5973539at2759"/>
<reference evidence="7" key="1">
    <citation type="submission" date="2015-05" db="EMBL/GenBank/DDBJ databases">
        <authorList>
            <person name="Wang D.B."/>
            <person name="Wang M."/>
        </authorList>
    </citation>
    <scope>NUCLEOTIDE SEQUENCE</scope>
    <source>
        <strain evidence="7">36-1</strain>
    </source>
</reference>
<dbReference type="InterPro" id="IPR022237">
    <property type="entry name" value="PsiD-like"/>
</dbReference>
<evidence type="ECO:0000259" key="3">
    <source>
        <dbReference type="Pfam" id="PF12588"/>
    </source>
</evidence>